<keyword evidence="2" id="KW-0736">Signalosome</keyword>
<feature type="domain" description="PCI" evidence="4">
    <location>
        <begin position="2"/>
        <end position="158"/>
    </location>
</feature>
<dbReference type="InterPro" id="IPR045237">
    <property type="entry name" value="COPS7/eIF3m"/>
</dbReference>
<feature type="compositionally biased region" description="Basic and acidic residues" evidence="3">
    <location>
        <begin position="221"/>
        <end position="233"/>
    </location>
</feature>
<dbReference type="InterPro" id="IPR000717">
    <property type="entry name" value="PCI_dom"/>
</dbReference>
<evidence type="ECO:0000256" key="3">
    <source>
        <dbReference type="SAM" id="MobiDB-lite"/>
    </source>
</evidence>
<dbReference type="EMBL" id="KV441558">
    <property type="protein sequence ID" value="OAG01155.1"/>
    <property type="molecule type" value="Genomic_DNA"/>
</dbReference>
<sequence>MEQTKALNALEPFLALSKSASSPRAASDLVTQATSAPNTFVFAELIHTPNIQKLRESQEYATYLTLLEIFAWGTWTDYKGRTDLPKLSEKQHEKLLMLSLLPLARSHATLTYPALMSALDLPTPRALEQLLTTAIYAGLLTATLDPAHSVVSVTSVAPLRDLAPGSLPALQATLASWSNRCDSALQDLELRVAEVRKAAVEREMLRRKKERALEVMLSLSEDKGKGGGKARDEGYEDAMDIDDQGGSGRQTRGTKRGFAGGFSGLGKRLG</sequence>
<dbReference type="PANTHER" id="PTHR15350">
    <property type="entry name" value="COP9 SIGNALOSOME COMPLEX SUBUNIT 7/DENDRITIC CELL PROTEIN GA17"/>
    <property type="match status" value="1"/>
</dbReference>
<dbReference type="InParanoid" id="A0A177C0Y9"/>
<organism evidence="5 6">
    <name type="scientific">Paraphaeosphaeria sporulosa</name>
    <dbReference type="NCBI Taxonomy" id="1460663"/>
    <lineage>
        <taxon>Eukaryota</taxon>
        <taxon>Fungi</taxon>
        <taxon>Dikarya</taxon>
        <taxon>Ascomycota</taxon>
        <taxon>Pezizomycotina</taxon>
        <taxon>Dothideomycetes</taxon>
        <taxon>Pleosporomycetidae</taxon>
        <taxon>Pleosporales</taxon>
        <taxon>Massarineae</taxon>
        <taxon>Didymosphaeriaceae</taxon>
        <taxon>Paraphaeosphaeria</taxon>
    </lineage>
</organism>
<dbReference type="OrthoDB" id="10265275at2759"/>
<dbReference type="AlphaFoldDB" id="A0A177C0Y9"/>
<gene>
    <name evidence="5" type="ORF">CC84DRAFT_277666</name>
</gene>
<reference evidence="5 6" key="1">
    <citation type="submission" date="2016-05" db="EMBL/GenBank/DDBJ databases">
        <title>Comparative analysis of secretome profiles of manganese(II)-oxidizing ascomycete fungi.</title>
        <authorList>
            <consortium name="DOE Joint Genome Institute"/>
            <person name="Zeiner C.A."/>
            <person name="Purvine S.O."/>
            <person name="Zink E.M."/>
            <person name="Wu S."/>
            <person name="Pasa-Tolic L."/>
            <person name="Chaput D.L."/>
            <person name="Haridas S."/>
            <person name="Grigoriev I.V."/>
            <person name="Santelli C.M."/>
            <person name="Hansel C.M."/>
        </authorList>
    </citation>
    <scope>NUCLEOTIDE SEQUENCE [LARGE SCALE GENOMIC DNA]</scope>
    <source>
        <strain evidence="5 6">AP3s5-JAC2a</strain>
    </source>
</reference>
<dbReference type="GO" id="GO:0008180">
    <property type="term" value="C:COP9 signalosome"/>
    <property type="evidence" value="ECO:0007669"/>
    <property type="project" value="UniProtKB-KW"/>
</dbReference>
<dbReference type="Proteomes" id="UP000077069">
    <property type="component" value="Unassembled WGS sequence"/>
</dbReference>
<dbReference type="STRING" id="1460663.A0A177C0Y9"/>
<dbReference type="PROSITE" id="PS50250">
    <property type="entry name" value="PCI"/>
    <property type="match status" value="1"/>
</dbReference>
<evidence type="ECO:0000259" key="4">
    <source>
        <dbReference type="PROSITE" id="PS50250"/>
    </source>
</evidence>
<comment type="similarity">
    <text evidence="1">Belongs to the CSN7/EIF3M family. CSN7 subfamily.</text>
</comment>
<dbReference type="SMART" id="SM00088">
    <property type="entry name" value="PINT"/>
    <property type="match status" value="1"/>
</dbReference>
<keyword evidence="6" id="KW-1185">Reference proteome</keyword>
<dbReference type="PANTHER" id="PTHR15350:SF5">
    <property type="entry name" value="COP9 SIGNALOSOME COMPLEX SUBUNIT 7"/>
    <property type="match status" value="1"/>
</dbReference>
<proteinExistence type="inferred from homology"/>
<name>A0A177C0Y9_9PLEO</name>
<dbReference type="RefSeq" id="XP_018031520.1">
    <property type="nucleotide sequence ID" value="XM_018185733.1"/>
</dbReference>
<feature type="compositionally biased region" description="Acidic residues" evidence="3">
    <location>
        <begin position="234"/>
        <end position="243"/>
    </location>
</feature>
<dbReference type="Pfam" id="PF01399">
    <property type="entry name" value="PCI"/>
    <property type="match status" value="1"/>
</dbReference>
<accession>A0A177C0Y9</accession>
<feature type="region of interest" description="Disordered" evidence="3">
    <location>
        <begin position="221"/>
        <end position="270"/>
    </location>
</feature>
<dbReference type="Pfam" id="PF22061">
    <property type="entry name" value="CSN7_HB_subdom"/>
    <property type="match status" value="1"/>
</dbReference>
<dbReference type="GeneID" id="28769219"/>
<evidence type="ECO:0000313" key="6">
    <source>
        <dbReference type="Proteomes" id="UP000077069"/>
    </source>
</evidence>
<evidence type="ECO:0000256" key="2">
    <source>
        <dbReference type="ARBA" id="ARBA00022790"/>
    </source>
</evidence>
<evidence type="ECO:0000256" key="1">
    <source>
        <dbReference type="ARBA" id="ARBA00008482"/>
    </source>
</evidence>
<protein>
    <recommendedName>
        <fullName evidence="4">PCI domain-containing protein</fullName>
    </recommendedName>
</protein>
<evidence type="ECO:0000313" key="5">
    <source>
        <dbReference type="EMBL" id="OAG01155.1"/>
    </source>
</evidence>